<evidence type="ECO:0000256" key="6">
    <source>
        <dbReference type="ARBA" id="ARBA00030285"/>
    </source>
</evidence>
<feature type="region of interest" description="Disordered" evidence="10">
    <location>
        <begin position="2156"/>
        <end position="2185"/>
    </location>
</feature>
<keyword evidence="4" id="KW-0378">Hydrolase</keyword>
<dbReference type="GO" id="GO:0003968">
    <property type="term" value="F:RNA-directed RNA polymerase activity"/>
    <property type="evidence" value="ECO:0007669"/>
    <property type="project" value="UniProtKB-KW"/>
</dbReference>
<evidence type="ECO:0000256" key="1">
    <source>
        <dbReference type="ARBA" id="ARBA00012494"/>
    </source>
</evidence>
<evidence type="ECO:0000256" key="10">
    <source>
        <dbReference type="SAM" id="MobiDB-lite"/>
    </source>
</evidence>
<dbReference type="Pfam" id="PF15518">
    <property type="entry name" value="L_protein_N"/>
    <property type="match status" value="1"/>
</dbReference>
<evidence type="ECO:0000256" key="5">
    <source>
        <dbReference type="ARBA" id="ARBA00022842"/>
    </source>
</evidence>
<evidence type="ECO:0000256" key="4">
    <source>
        <dbReference type="ARBA" id="ARBA00022801"/>
    </source>
</evidence>
<protein>
    <recommendedName>
        <fullName evidence="2">RNA-directed RNA polymerase L</fullName>
        <ecNumber evidence="1">2.7.7.48</ecNumber>
    </recommendedName>
    <alternativeName>
        <fullName evidence="6">Large structural protein</fullName>
    </alternativeName>
    <alternativeName>
        <fullName evidence="8">Replicase</fullName>
    </alternativeName>
    <alternativeName>
        <fullName evidence="7">Transcriptase</fullName>
    </alternativeName>
</protein>
<dbReference type="InterPro" id="IPR007099">
    <property type="entry name" value="RNA-dir_pol_NSvirus"/>
</dbReference>
<dbReference type="EC" id="2.7.7.48" evidence="1"/>
<dbReference type="KEGG" id="vg:29140340"/>
<dbReference type="RefSeq" id="YP_009305140.1">
    <property type="nucleotide sequence ID" value="NC_031317.1"/>
</dbReference>
<sequence length="2185" mass="251283">MKPRISTDYGTSIGSSIAGQSLTFKLGDYRLSNFVHDFTFNHLINESDKKLYKVFKSSGREITNYSPDFVIESIMNNIIVEVGTYKGSREGAIKYYYEKKQKYEGILEVIRESEVSRGGNSKPILFGIIIVSRDTIVTNLDLSEEQLQEILLRFMVAIKVEDKLKRMGLVPLLEKDATMTRKELEQYFLNLTKLSDPLITEWNNELMRRASKCSEDEPFLMSHLKRWDEKRIEALMDENISATSAKKTFEILKSSIGEVVGRTTTYEFNSEKRRMKSEKAHADFEDEYIRENEGNMRQDCKSMINIPMVAPILQLPDRRPSQGLTIIEPKFENVYDVLFFTAMGKSLTDPCYFPDKEMDLMEQYGWESPEYVSYEQAEVVTEESHGSPGSLNHISADGLSEHQIDTYLHFVELDDQKLKALKAEYKGKTGRVKMALTKENSFDLALKGIEGKGMTTEYIKGKINPNYNASLDEERKSKPDWFHITNTDTSDMDALIVDEKFYEDLLSSVPFDTPSLINWKMLINQSRSYHGPSLLADKEKEYVEWLSRTKLFCWAKMISDIGTEVNISLKQNCKKGEFIFKKLQDFNVWLLIKPTKKEEQIFFSVLFDMSTTCHLSSSSVFKKMYPLFNGKKYAYTHFISLTESKLLNWVITLPRAIALMRFWSNFAGVQPYKEEDILFESKENTGYTQLIKEAMPMLMLSLMIGLSDKTEIEEEITRTRYLVMESMEEWPIEAKPYKLVSKISKQFRSRLTLWLYRKHKALCALYSANPPTAKNEELIGHGQTDTSSQLFWHGFVNPYTGTPLVSGQQVINLFYMGYIKNKDEVAQINKISKLYDKILVYEQLYSKEIAQTMGIVSPSKPSPHCFDIEMLLDCSDRLKTRIMNSYPDMLSELEKQLSKFLFKTSIEEEFSTLKASSNFGPLLYDRKNVSSKYTRSKVIEKLAKLKGKSVTIAELFEDQMLKCLRTRGLNIDIFRKPQHGGDREIYVLGFEERVVQRIIEQIARVLCGFIPEETMTHPHNKSIIPENAFKEARSLYRNSHITLNSSADASKWSQNNCSFKLLLPLLKLTPKYMHKVIIRCLRLWESKRILINPGILELFDKHRNLKFYDKTVQNMYDGYKGIGNFRWVKAGEPYIELTTGMMQGILHYSSSLYHSAIIARAKEVIGIYNNQLVKAFGYKRPFKIVMCHLQSSDDSFFSASCPVDGTAEGARAARLLAASILTFKVNLSTAMGVVNSEVKSALATNHVFEFNSNFEFGFNHYKPDIKAIYSGFLVSEQELILARQEELSALLTTYIENGGTNYVANGLQVGQSYLHYVLIGMTTTKYFRSFQVLNSILPDPSLGFFLMDNSLCPGLLGFNYNMWNVVKSSNLGKLYKHRVKPLESTNQSLDDTIKLSIELTAHGSLSSTHKILHGNRNKWVKLLERVGAKEDWRSDIEKAPSLMFRRALTPEEVDTKISQKLHSPGVSASLSSLNTLPRILAESAYILKVRSITSISSWLDPMVKHFDKVTLLESLLKEMREIIEDKQITCEELKILFPFHNDFVRNQELLGTIMIKDIAASFREYKRKETRVEIATNNEYSLVSLRGLLLSYWFEDDEEINTVRLSRESRNYYFEQHKKIIPWIDKDMNESLRASPFSNLVEMFVWLNTFSGRKRVVRLLGTQIISKHGHSRLISVIMNNLSSNHRLISERSEEEHPVSSILLVREKFSLLAALPESEPNKAKDIHKLFAEAGDRVSFDKEAVRSRQNDVVLMSRLCRVVSEQSWRSGPREPVYKIIDEMKRNKHGTLGVFTVRQLLTVGKDGPKYHGFGCWEGIIDGYAVKISIDNEMDEPTRVISVMTRTRLAAVESIALRDFIKAMGWQIPSSPSVNRNRLLLSETGVNSTHGIPFYIDERYEFDLSHLFSLDLSIEWTGRNLRCVASHERRTFTVVSIAPRAQHINYNSQSLGFLSHIKLNKFTKSWILNESLSLPDASHLIDSFDSLSTERQMMIRTNLKAKFEDQGVKKMSGTPVMSLVYVSQPDDDFDIDQFMLDLDNMLPEEAITADFTESLDHPPEIVEVEDFDYKNIEGLTEILYEKTNEEYGIDLLKRESWRLHRLMDRLVKFVIENVGRDAINKLIETRVFSKALEEYQVVFEIMLNETRSEWKEPKLQTLKELAGLRETEEEDGVGIEDPSGETGEPDASVH</sequence>
<dbReference type="InterPro" id="IPR007322">
    <property type="entry name" value="RNA_pol_bunyavir"/>
</dbReference>
<dbReference type="Proteomes" id="UP000202895">
    <property type="component" value="Genome"/>
</dbReference>
<keyword evidence="5" id="KW-0460">Magnesium</keyword>
<evidence type="ECO:0000313" key="13">
    <source>
        <dbReference type="Proteomes" id="UP000202895"/>
    </source>
</evidence>
<accession>A0A0B5KKJ5</accession>
<evidence type="ECO:0000256" key="7">
    <source>
        <dbReference type="ARBA" id="ARBA00030436"/>
    </source>
</evidence>
<dbReference type="GeneID" id="29140340"/>
<keyword evidence="12" id="KW-0696">RNA-directed RNA polymerase</keyword>
<dbReference type="Pfam" id="PF04196">
    <property type="entry name" value="Bunya_RdRp"/>
    <property type="match status" value="1"/>
</dbReference>
<dbReference type="PROSITE" id="PS50525">
    <property type="entry name" value="RDRP_SSRNA_NEG_SEG"/>
    <property type="match status" value="1"/>
</dbReference>
<evidence type="ECO:0000259" key="11">
    <source>
        <dbReference type="PROSITE" id="PS50525"/>
    </source>
</evidence>
<evidence type="ECO:0000256" key="3">
    <source>
        <dbReference type="ARBA" id="ARBA00022679"/>
    </source>
</evidence>
<dbReference type="InterPro" id="IPR029124">
    <property type="entry name" value="L_protein_N"/>
</dbReference>
<evidence type="ECO:0000313" key="12">
    <source>
        <dbReference type="EMBL" id="AJG39270.1"/>
    </source>
</evidence>
<feature type="domain" description="RdRp catalytic" evidence="11">
    <location>
        <begin position="1032"/>
        <end position="1233"/>
    </location>
</feature>
<comment type="similarity">
    <text evidence="9">Belongs to the Bunyavirales RNA polymerase family.</text>
</comment>
<evidence type="ECO:0000256" key="2">
    <source>
        <dbReference type="ARBA" id="ARBA00018602"/>
    </source>
</evidence>
<gene>
    <name evidence="12" type="primary">L</name>
</gene>
<dbReference type="GO" id="GO:0039694">
    <property type="term" value="P:viral RNA genome replication"/>
    <property type="evidence" value="ECO:0007669"/>
    <property type="project" value="InterPro"/>
</dbReference>
<keyword evidence="12" id="KW-0548">Nucleotidyltransferase</keyword>
<keyword evidence="3" id="KW-0808">Transferase</keyword>
<organism evidence="12 13">
    <name type="scientific">Phasivirus wutaiense</name>
    <dbReference type="NCBI Taxonomy" id="3052633"/>
    <lineage>
        <taxon>Viruses</taxon>
        <taxon>Riboviria</taxon>
        <taxon>Orthornavirae</taxon>
        <taxon>Negarnaviricota</taxon>
        <taxon>Polyploviricotina</taxon>
        <taxon>Bunyaviricetes</taxon>
        <taxon>Hareavirales</taxon>
        <taxon>Phenuiviridae</taxon>
        <taxon>Phasivirus</taxon>
    </lineage>
</organism>
<proteinExistence type="inferred from homology"/>
<dbReference type="GO" id="GO:0016787">
    <property type="term" value="F:hydrolase activity"/>
    <property type="evidence" value="ECO:0007669"/>
    <property type="project" value="UniProtKB-KW"/>
</dbReference>
<evidence type="ECO:0000256" key="8">
    <source>
        <dbReference type="ARBA" id="ARBA00031012"/>
    </source>
</evidence>
<dbReference type="EMBL" id="KM817700">
    <property type="protein sequence ID" value="AJG39270.1"/>
    <property type="molecule type" value="Viral_cRNA"/>
</dbReference>
<dbReference type="GO" id="GO:0006351">
    <property type="term" value="P:DNA-templated transcription"/>
    <property type="evidence" value="ECO:0007669"/>
    <property type="project" value="InterPro"/>
</dbReference>
<reference evidence="12 13" key="1">
    <citation type="journal article" date="2015" name="Elife">
        <title>Unprecedented genomic diversity of RNA viruses in arthropods reveals the ancestry of negative-sense RNA viruses.</title>
        <authorList>
            <person name="Li C.X."/>
            <person name="Shi M."/>
            <person name="Tian J.H."/>
            <person name="Lin X.D."/>
            <person name="Kang Y.J."/>
            <person name="Chen L.J."/>
            <person name="Qin X.C."/>
            <person name="Xu J."/>
            <person name="Holmes E.C."/>
            <person name="Zhang Y.Z."/>
        </authorList>
    </citation>
    <scope>NUCLEOTIDE SEQUENCE [LARGE SCALE GENOMIC DNA]</scope>
    <source>
        <strain evidence="12 13">QN3-5</strain>
    </source>
</reference>
<evidence type="ECO:0000256" key="9">
    <source>
        <dbReference type="ARBA" id="ARBA00034123"/>
    </source>
</evidence>
<name>A0A0B5KKJ5_9VIRU</name>
<keyword evidence="13" id="KW-1185">Reference proteome</keyword>